<dbReference type="InterPro" id="IPR000326">
    <property type="entry name" value="PAP2/HPO"/>
</dbReference>
<name>A0ABQ4BQ00_9ACTN</name>
<feature type="transmembrane region" description="Helical" evidence="1">
    <location>
        <begin position="191"/>
        <end position="211"/>
    </location>
</feature>
<feature type="transmembrane region" description="Helical" evidence="1">
    <location>
        <begin position="136"/>
        <end position="155"/>
    </location>
</feature>
<feature type="transmembrane region" description="Helical" evidence="1">
    <location>
        <begin position="94"/>
        <end position="116"/>
    </location>
</feature>
<proteinExistence type="predicted"/>
<keyword evidence="4" id="KW-1185">Reference proteome</keyword>
<organism evidence="3 4">
    <name type="scientific">Actinoplanes palleronii</name>
    <dbReference type="NCBI Taxonomy" id="113570"/>
    <lineage>
        <taxon>Bacteria</taxon>
        <taxon>Bacillati</taxon>
        <taxon>Actinomycetota</taxon>
        <taxon>Actinomycetes</taxon>
        <taxon>Micromonosporales</taxon>
        <taxon>Micromonosporaceae</taxon>
        <taxon>Actinoplanes</taxon>
    </lineage>
</organism>
<evidence type="ECO:0000313" key="4">
    <source>
        <dbReference type="Proteomes" id="UP000624709"/>
    </source>
</evidence>
<sequence>MTVQTRDHPAFASTVIGPPAAAFVLLAMAVAGRAGPLISFDTVVSAHAHAVALAHPLWRSVMLAVTATGSTAVIAPLGALGCLILLATGRWRQAVFAAAALVVTPLARLAVLALIARPRPVDQLAPAANYSFPSGHSAASATAALVLVLVCWPLLRRRGRILLAVLAGAWAVAVGVSRVALVVHWPTDVDGAWLFTVAMVLTVGLVVRRTLGPADQRGRSAAWISSPGA</sequence>
<evidence type="ECO:0000259" key="2">
    <source>
        <dbReference type="SMART" id="SM00014"/>
    </source>
</evidence>
<feature type="transmembrane region" description="Helical" evidence="1">
    <location>
        <begin position="61"/>
        <end position="87"/>
    </location>
</feature>
<protein>
    <submittedName>
        <fullName evidence="3">Membrane protein</fullName>
    </submittedName>
</protein>
<keyword evidence="1" id="KW-0812">Transmembrane</keyword>
<gene>
    <name evidence="3" type="ORF">Apa02nite_084790</name>
</gene>
<feature type="transmembrane region" description="Helical" evidence="1">
    <location>
        <begin position="12"/>
        <end position="31"/>
    </location>
</feature>
<dbReference type="Proteomes" id="UP000624709">
    <property type="component" value="Unassembled WGS sequence"/>
</dbReference>
<dbReference type="InterPro" id="IPR036938">
    <property type="entry name" value="PAP2/HPO_sf"/>
</dbReference>
<keyword evidence="1" id="KW-1133">Transmembrane helix</keyword>
<dbReference type="SUPFAM" id="SSF48317">
    <property type="entry name" value="Acid phosphatase/Vanadium-dependent haloperoxidase"/>
    <property type="match status" value="1"/>
</dbReference>
<evidence type="ECO:0000256" key="1">
    <source>
        <dbReference type="SAM" id="Phobius"/>
    </source>
</evidence>
<dbReference type="EMBL" id="BOMS01000143">
    <property type="protein sequence ID" value="GIE72371.1"/>
    <property type="molecule type" value="Genomic_DNA"/>
</dbReference>
<evidence type="ECO:0000313" key="3">
    <source>
        <dbReference type="EMBL" id="GIE72371.1"/>
    </source>
</evidence>
<feature type="transmembrane region" description="Helical" evidence="1">
    <location>
        <begin position="162"/>
        <end position="185"/>
    </location>
</feature>
<comment type="caution">
    <text evidence="3">The sequence shown here is derived from an EMBL/GenBank/DDBJ whole genome shotgun (WGS) entry which is preliminary data.</text>
</comment>
<dbReference type="RefSeq" id="WP_203830085.1">
    <property type="nucleotide sequence ID" value="NZ_BAAATY010000052.1"/>
</dbReference>
<accession>A0ABQ4BQ00</accession>
<dbReference type="PANTHER" id="PTHR14969:SF13">
    <property type="entry name" value="AT30094P"/>
    <property type="match status" value="1"/>
</dbReference>
<dbReference type="PANTHER" id="PTHR14969">
    <property type="entry name" value="SPHINGOSINE-1-PHOSPHATE PHOSPHOHYDROLASE"/>
    <property type="match status" value="1"/>
</dbReference>
<dbReference type="Gene3D" id="1.20.144.10">
    <property type="entry name" value="Phosphatidic acid phosphatase type 2/haloperoxidase"/>
    <property type="match status" value="1"/>
</dbReference>
<dbReference type="SMART" id="SM00014">
    <property type="entry name" value="acidPPc"/>
    <property type="match status" value="1"/>
</dbReference>
<keyword evidence="1" id="KW-0472">Membrane</keyword>
<feature type="domain" description="Phosphatidic acid phosphatase type 2/haloperoxidase" evidence="2">
    <location>
        <begin position="94"/>
        <end position="204"/>
    </location>
</feature>
<reference evidence="3 4" key="1">
    <citation type="submission" date="2021-01" db="EMBL/GenBank/DDBJ databases">
        <title>Whole genome shotgun sequence of Actinoplanes palleronii NBRC 14916.</title>
        <authorList>
            <person name="Komaki H."/>
            <person name="Tamura T."/>
        </authorList>
    </citation>
    <scope>NUCLEOTIDE SEQUENCE [LARGE SCALE GENOMIC DNA]</scope>
    <source>
        <strain evidence="3 4">NBRC 14916</strain>
    </source>
</reference>
<dbReference type="Pfam" id="PF01569">
    <property type="entry name" value="PAP2"/>
    <property type="match status" value="1"/>
</dbReference>